<proteinExistence type="predicted"/>
<dbReference type="AlphaFoldDB" id="A0A1S8A8R2"/>
<accession>A0A1S8A8R2</accession>
<name>A0A1S8A8R2_ROSNE</name>
<keyword evidence="3" id="KW-1185">Reference proteome</keyword>
<evidence type="ECO:0000313" key="2">
    <source>
        <dbReference type="EMBL" id="GAW26441.1"/>
    </source>
</evidence>
<feature type="region of interest" description="Disordered" evidence="1">
    <location>
        <begin position="1"/>
        <end position="28"/>
    </location>
</feature>
<organism evidence="2">
    <name type="scientific">Rosellinia necatrix</name>
    <name type="common">White root-rot fungus</name>
    <dbReference type="NCBI Taxonomy" id="77044"/>
    <lineage>
        <taxon>Eukaryota</taxon>
        <taxon>Fungi</taxon>
        <taxon>Dikarya</taxon>
        <taxon>Ascomycota</taxon>
        <taxon>Pezizomycotina</taxon>
        <taxon>Sordariomycetes</taxon>
        <taxon>Xylariomycetidae</taxon>
        <taxon>Xylariales</taxon>
        <taxon>Xylariaceae</taxon>
        <taxon>Rosellinia</taxon>
    </lineage>
</organism>
<reference evidence="2" key="1">
    <citation type="submission" date="2016-03" db="EMBL/GenBank/DDBJ databases">
        <title>Draft genome sequence of Rosellinia necatrix.</title>
        <authorList>
            <person name="Kanematsu S."/>
        </authorList>
    </citation>
    <scope>NUCLEOTIDE SEQUENCE [LARGE SCALE GENOMIC DNA]</scope>
    <source>
        <strain evidence="2">W97</strain>
    </source>
</reference>
<sequence>MRPITPSYQIGAGHPNTEAKDENATGGNAVAYAEQPDMVPLFRLSDTPSGSRQHVGPT</sequence>
<dbReference type="Proteomes" id="UP000054516">
    <property type="component" value="Unassembled WGS sequence"/>
</dbReference>
<gene>
    <name evidence="2" type="ORF">SAMD00023353_3200430</name>
</gene>
<protein>
    <submittedName>
        <fullName evidence="2">Uncharacterized protein</fullName>
    </submittedName>
</protein>
<evidence type="ECO:0000256" key="1">
    <source>
        <dbReference type="SAM" id="MobiDB-lite"/>
    </source>
</evidence>
<dbReference type="EMBL" id="DF977477">
    <property type="protein sequence ID" value="GAW26441.1"/>
    <property type="molecule type" value="Genomic_DNA"/>
</dbReference>
<evidence type="ECO:0000313" key="3">
    <source>
        <dbReference type="Proteomes" id="UP000054516"/>
    </source>
</evidence>